<evidence type="ECO:0000313" key="2">
    <source>
        <dbReference type="Proteomes" id="UP000827976"/>
    </source>
</evidence>
<dbReference type="EMBL" id="CM037028">
    <property type="protein sequence ID" value="KAH7656641.1"/>
    <property type="molecule type" value="Genomic_DNA"/>
</dbReference>
<accession>A0ACB7U8J9</accession>
<evidence type="ECO:0000313" key="1">
    <source>
        <dbReference type="EMBL" id="KAH7656641.1"/>
    </source>
</evidence>
<sequence length="225" mass="23720">MPKPSAPPLGSMAWFLSLLLIVSAASATDSKNNVADELVAVINNNRTAHKSHTLFDNPGLGCLALEYIKAYEGQCNEVGNDKKPPDSSFVDTFAPNCGVKAATLAPITGRLLACQSKYVSPAEAFSNVLIYNAKSLQILYDKNHTQIGAAVSGTDGGAPYFWCVLFSSGKTNNSFTFDGGVAKNVRPGCFSGNNDDCSNAMRPAGSLFLPAITGVLLVLIYAFGL</sequence>
<comment type="caution">
    <text evidence="1">The sequence shown here is derived from an EMBL/GenBank/DDBJ whole genome shotgun (WGS) entry which is preliminary data.</text>
</comment>
<dbReference type="Proteomes" id="UP000827976">
    <property type="component" value="Chromosome 18"/>
</dbReference>
<protein>
    <submittedName>
        <fullName evidence="1">PR-1-like protein</fullName>
    </submittedName>
</protein>
<reference evidence="2" key="1">
    <citation type="journal article" date="2022" name="Nat. Commun.">
        <title>Chromosome evolution and the genetic basis of agronomically important traits in greater yam.</title>
        <authorList>
            <person name="Bredeson J.V."/>
            <person name="Lyons J.B."/>
            <person name="Oniyinde I.O."/>
            <person name="Okereke N.R."/>
            <person name="Kolade O."/>
            <person name="Nnabue I."/>
            <person name="Nwadili C.O."/>
            <person name="Hribova E."/>
            <person name="Parker M."/>
            <person name="Nwogha J."/>
            <person name="Shu S."/>
            <person name="Carlson J."/>
            <person name="Kariba R."/>
            <person name="Muthemba S."/>
            <person name="Knop K."/>
            <person name="Barton G.J."/>
            <person name="Sherwood A.V."/>
            <person name="Lopez-Montes A."/>
            <person name="Asiedu R."/>
            <person name="Jamnadass R."/>
            <person name="Muchugi A."/>
            <person name="Goodstein D."/>
            <person name="Egesi C.N."/>
            <person name="Featherston J."/>
            <person name="Asfaw A."/>
            <person name="Simpson G.G."/>
            <person name="Dolezel J."/>
            <person name="Hendre P.S."/>
            <person name="Van Deynze A."/>
            <person name="Kumar P.L."/>
            <person name="Obidiegwu J.E."/>
            <person name="Bhattacharjee R."/>
            <person name="Rokhsar D.S."/>
        </authorList>
    </citation>
    <scope>NUCLEOTIDE SEQUENCE [LARGE SCALE GENOMIC DNA]</scope>
    <source>
        <strain evidence="2">cv. TDa95/00328</strain>
    </source>
</reference>
<keyword evidence="2" id="KW-1185">Reference proteome</keyword>
<gene>
    <name evidence="1" type="ORF">IHE45_18G088100</name>
</gene>
<name>A0ACB7U8J9_DIOAL</name>
<proteinExistence type="predicted"/>
<organism evidence="1 2">
    <name type="scientific">Dioscorea alata</name>
    <name type="common">Purple yam</name>
    <dbReference type="NCBI Taxonomy" id="55571"/>
    <lineage>
        <taxon>Eukaryota</taxon>
        <taxon>Viridiplantae</taxon>
        <taxon>Streptophyta</taxon>
        <taxon>Embryophyta</taxon>
        <taxon>Tracheophyta</taxon>
        <taxon>Spermatophyta</taxon>
        <taxon>Magnoliopsida</taxon>
        <taxon>Liliopsida</taxon>
        <taxon>Dioscoreales</taxon>
        <taxon>Dioscoreaceae</taxon>
        <taxon>Dioscorea</taxon>
    </lineage>
</organism>